<comment type="caution">
    <text evidence="1">The sequence shown here is derived from an EMBL/GenBank/DDBJ whole genome shotgun (WGS) entry which is preliminary data.</text>
</comment>
<sequence>MAHAADRILSEMDINEVARTAAEAGVELGNFRITCPLAIGSDHLLVSIFAPIQFLKFCPSTIMHELVVYSAANQHVITWSPHDKDKYLEKHRN</sequence>
<gene>
    <name evidence="1" type="ORF">EJB05_25361</name>
</gene>
<protein>
    <submittedName>
        <fullName evidence="1">Uncharacterized protein</fullName>
    </submittedName>
</protein>
<dbReference type="Gramene" id="TVU33538">
    <property type="protein sequence ID" value="TVU33538"/>
    <property type="gene ID" value="EJB05_25361"/>
</dbReference>
<evidence type="ECO:0000313" key="2">
    <source>
        <dbReference type="Proteomes" id="UP000324897"/>
    </source>
</evidence>
<reference evidence="1 2" key="1">
    <citation type="journal article" date="2019" name="Sci. Rep.">
        <title>A high-quality genome of Eragrostis curvula grass provides insights into Poaceae evolution and supports new strategies to enhance forage quality.</title>
        <authorList>
            <person name="Carballo J."/>
            <person name="Santos B.A.C.M."/>
            <person name="Zappacosta D."/>
            <person name="Garbus I."/>
            <person name="Selva J.P."/>
            <person name="Gallo C.A."/>
            <person name="Diaz A."/>
            <person name="Albertini E."/>
            <person name="Caccamo M."/>
            <person name="Echenique V."/>
        </authorList>
    </citation>
    <scope>NUCLEOTIDE SEQUENCE [LARGE SCALE GENOMIC DNA]</scope>
    <source>
        <strain evidence="2">cv. Victoria</strain>
        <tissue evidence="1">Leaf</tissue>
    </source>
</reference>
<keyword evidence="2" id="KW-1185">Reference proteome</keyword>
<evidence type="ECO:0000313" key="1">
    <source>
        <dbReference type="EMBL" id="TVU33538.1"/>
    </source>
</evidence>
<feature type="non-terminal residue" evidence="1">
    <location>
        <position position="1"/>
    </location>
</feature>
<organism evidence="1 2">
    <name type="scientific">Eragrostis curvula</name>
    <name type="common">weeping love grass</name>
    <dbReference type="NCBI Taxonomy" id="38414"/>
    <lineage>
        <taxon>Eukaryota</taxon>
        <taxon>Viridiplantae</taxon>
        <taxon>Streptophyta</taxon>
        <taxon>Embryophyta</taxon>
        <taxon>Tracheophyta</taxon>
        <taxon>Spermatophyta</taxon>
        <taxon>Magnoliopsida</taxon>
        <taxon>Liliopsida</taxon>
        <taxon>Poales</taxon>
        <taxon>Poaceae</taxon>
        <taxon>PACMAD clade</taxon>
        <taxon>Chloridoideae</taxon>
        <taxon>Eragrostideae</taxon>
        <taxon>Eragrostidinae</taxon>
        <taxon>Eragrostis</taxon>
    </lineage>
</organism>
<name>A0A5J9VCW8_9POAL</name>
<dbReference type="AlphaFoldDB" id="A0A5J9VCW8"/>
<accession>A0A5J9VCW8</accession>
<proteinExistence type="predicted"/>
<dbReference type="OrthoDB" id="424974at2759"/>
<dbReference type="EMBL" id="RWGY01000011">
    <property type="protein sequence ID" value="TVU33538.1"/>
    <property type="molecule type" value="Genomic_DNA"/>
</dbReference>
<dbReference type="Proteomes" id="UP000324897">
    <property type="component" value="Chromosome 1"/>
</dbReference>